<dbReference type="RefSeq" id="WP_358476338.1">
    <property type="nucleotide sequence ID" value="NZ_JBEZAE010000015.1"/>
</dbReference>
<dbReference type="EMBL" id="JBEZAE010000015">
    <property type="protein sequence ID" value="MEU7073024.1"/>
    <property type="molecule type" value="Genomic_DNA"/>
</dbReference>
<comment type="caution">
    <text evidence="1">The sequence shown here is derived from an EMBL/GenBank/DDBJ whole genome shotgun (WGS) entry which is preliminary data.</text>
</comment>
<sequence>MTAYVARLRSVISEHGFAIQAVLGDESSAPYCYTVGLHESLGCEFVMAGLDIRVMHGLLHSLVERFAGSSGPVAGETLDGVLANGFQLIMRPVASLEPFSMLRAVYGREAAVPYWQAVWPDRDGVFPTEASCSLSPGTQPLL</sequence>
<dbReference type="Pfam" id="PF14081">
    <property type="entry name" value="DUF4262"/>
    <property type="match status" value="1"/>
</dbReference>
<evidence type="ECO:0000313" key="1">
    <source>
        <dbReference type="EMBL" id="MEU7073024.1"/>
    </source>
</evidence>
<keyword evidence="2" id="KW-1185">Reference proteome</keyword>
<name>A0ABV3CE25_9ACTN</name>
<organism evidence="1 2">
    <name type="scientific">Streptomyces narbonensis</name>
    <dbReference type="NCBI Taxonomy" id="67333"/>
    <lineage>
        <taxon>Bacteria</taxon>
        <taxon>Bacillati</taxon>
        <taxon>Actinomycetota</taxon>
        <taxon>Actinomycetes</taxon>
        <taxon>Kitasatosporales</taxon>
        <taxon>Streptomycetaceae</taxon>
        <taxon>Streptomyces</taxon>
    </lineage>
</organism>
<reference evidence="1 2" key="1">
    <citation type="submission" date="2024-06" db="EMBL/GenBank/DDBJ databases">
        <title>The Natural Products Discovery Center: Release of the First 8490 Sequenced Strains for Exploring Actinobacteria Biosynthetic Diversity.</title>
        <authorList>
            <person name="Kalkreuter E."/>
            <person name="Kautsar S.A."/>
            <person name="Yang D."/>
            <person name="Bader C.D."/>
            <person name="Teijaro C.N."/>
            <person name="Fluegel L."/>
            <person name="Davis C.M."/>
            <person name="Simpson J.R."/>
            <person name="Lauterbach L."/>
            <person name="Steele A.D."/>
            <person name="Gui C."/>
            <person name="Meng S."/>
            <person name="Li G."/>
            <person name="Viehrig K."/>
            <person name="Ye F."/>
            <person name="Su P."/>
            <person name="Kiefer A.F."/>
            <person name="Nichols A."/>
            <person name="Cepeda A.J."/>
            <person name="Yan W."/>
            <person name="Fan B."/>
            <person name="Jiang Y."/>
            <person name="Adhikari A."/>
            <person name="Zheng C.-J."/>
            <person name="Schuster L."/>
            <person name="Cowan T.M."/>
            <person name="Smanski M.J."/>
            <person name="Chevrette M.G."/>
            <person name="De Carvalho L.P.S."/>
            <person name="Shen B."/>
        </authorList>
    </citation>
    <scope>NUCLEOTIDE SEQUENCE [LARGE SCALE GENOMIC DNA]</scope>
    <source>
        <strain evidence="1 2">NPDC045974</strain>
    </source>
</reference>
<dbReference type="InterPro" id="IPR025358">
    <property type="entry name" value="DUF4262"/>
</dbReference>
<protein>
    <submittedName>
        <fullName evidence="1">DUF4262 domain-containing protein</fullName>
    </submittedName>
</protein>
<evidence type="ECO:0000313" key="2">
    <source>
        <dbReference type="Proteomes" id="UP001551329"/>
    </source>
</evidence>
<accession>A0ABV3CE25</accession>
<gene>
    <name evidence="1" type="ORF">AB0A88_23145</name>
</gene>
<dbReference type="Proteomes" id="UP001551329">
    <property type="component" value="Unassembled WGS sequence"/>
</dbReference>
<proteinExistence type="predicted"/>